<accession>A0ACA9LLU6</accession>
<evidence type="ECO:0000313" key="2">
    <source>
        <dbReference type="Proteomes" id="UP000789525"/>
    </source>
</evidence>
<sequence length="41" mass="4571">SGKVGSVAREHAYNGKEHAWGDVEWYSGNRAYIDKTTSLDD</sequence>
<dbReference type="Proteomes" id="UP000789525">
    <property type="component" value="Unassembled WGS sequence"/>
</dbReference>
<proteinExistence type="predicted"/>
<feature type="non-terminal residue" evidence="1">
    <location>
        <position position="1"/>
    </location>
</feature>
<evidence type="ECO:0000313" key="1">
    <source>
        <dbReference type="EMBL" id="CAG8538709.1"/>
    </source>
</evidence>
<organism evidence="1 2">
    <name type="scientific">Acaulospora colombiana</name>
    <dbReference type="NCBI Taxonomy" id="27376"/>
    <lineage>
        <taxon>Eukaryota</taxon>
        <taxon>Fungi</taxon>
        <taxon>Fungi incertae sedis</taxon>
        <taxon>Mucoromycota</taxon>
        <taxon>Glomeromycotina</taxon>
        <taxon>Glomeromycetes</taxon>
        <taxon>Diversisporales</taxon>
        <taxon>Acaulosporaceae</taxon>
        <taxon>Acaulospora</taxon>
    </lineage>
</organism>
<protein>
    <submittedName>
        <fullName evidence="1">1339_t:CDS:1</fullName>
    </submittedName>
</protein>
<keyword evidence="2" id="KW-1185">Reference proteome</keyword>
<comment type="caution">
    <text evidence="1">The sequence shown here is derived from an EMBL/GenBank/DDBJ whole genome shotgun (WGS) entry which is preliminary data.</text>
</comment>
<name>A0ACA9LLU6_9GLOM</name>
<gene>
    <name evidence="1" type="ORF">ACOLOM_LOCUS4382</name>
</gene>
<reference evidence="1" key="1">
    <citation type="submission" date="2021-06" db="EMBL/GenBank/DDBJ databases">
        <authorList>
            <person name="Kallberg Y."/>
            <person name="Tangrot J."/>
            <person name="Rosling A."/>
        </authorList>
    </citation>
    <scope>NUCLEOTIDE SEQUENCE</scope>
    <source>
        <strain evidence="1">CL356</strain>
    </source>
</reference>
<dbReference type="EMBL" id="CAJVPT010007203">
    <property type="protein sequence ID" value="CAG8538709.1"/>
    <property type="molecule type" value="Genomic_DNA"/>
</dbReference>